<dbReference type="GeneID" id="37016299"/>
<keyword evidence="3" id="KW-0963">Cytoplasm</keyword>
<evidence type="ECO:0000256" key="5">
    <source>
        <dbReference type="ARBA" id="ARBA00040214"/>
    </source>
</evidence>
<evidence type="ECO:0000256" key="2">
    <source>
        <dbReference type="ARBA" id="ARBA00006084"/>
    </source>
</evidence>
<sequence length="155" mass="16924">MTDSFRSINVDIWEEDVLLESDLIPAYHLDPASAAAEADKKSAEARGCINRSDPSGALQLILADPVYGGSDYDQAKESTLSTLLTVLNSVKATDIPSLLKSLSLDQRDSLMKWIYKGLSKPETGSSGILLAWHEKLTEIAGTGCIVRVMTDRRRI</sequence>
<dbReference type="PIRSF" id="PIRSF039096">
    <property type="entry name" value="p16-ARC"/>
    <property type="match status" value="1"/>
</dbReference>
<dbReference type="SUPFAM" id="SSF69103">
    <property type="entry name" value="Arp2/3 complex 16 kDa subunit ARPC5"/>
    <property type="match status" value="1"/>
</dbReference>
<comment type="subcellular location">
    <subcellularLocation>
        <location evidence="1">Cytoplasm</location>
        <location evidence="1">Cytoskeleton</location>
    </subcellularLocation>
</comment>
<dbReference type="Gene3D" id="1.25.40.190">
    <property type="entry name" value="Actin-related protein 2/3 complex subunit 5"/>
    <property type="match status" value="1"/>
</dbReference>
<comment type="function">
    <text evidence="6">Functions as a component of the Arp2/3 complex which is involved in regulation of actin polymerization and together with an activating nucleation-promoting factor (NPF) mediates the formation of branched actin networks.</text>
</comment>
<dbReference type="GO" id="GO:0005885">
    <property type="term" value="C:Arp2/3 protein complex"/>
    <property type="evidence" value="ECO:0007669"/>
    <property type="project" value="InterPro"/>
</dbReference>
<dbReference type="PANTHER" id="PTHR12644">
    <property type="entry name" value="ARP2/3 COMPLEX 16 KD SUBUNIT P16-ARC"/>
    <property type="match status" value="1"/>
</dbReference>
<dbReference type="AlphaFoldDB" id="A0A316TYH4"/>
<gene>
    <name evidence="8" type="ORF">BCV69DRAFT_301470</name>
</gene>
<dbReference type="FunFam" id="1.25.40.190:FF:000003">
    <property type="entry name" value="Actin-related protein 2/3 complex subunit 5"/>
    <property type="match status" value="1"/>
</dbReference>
<dbReference type="OrthoDB" id="429520at2759"/>
<dbReference type="Proteomes" id="UP000245942">
    <property type="component" value="Unassembled WGS sequence"/>
</dbReference>
<proteinExistence type="inferred from homology"/>
<organism evidence="8 9">
    <name type="scientific">Pseudomicrostroma glucosiphilum</name>
    <dbReference type="NCBI Taxonomy" id="1684307"/>
    <lineage>
        <taxon>Eukaryota</taxon>
        <taxon>Fungi</taxon>
        <taxon>Dikarya</taxon>
        <taxon>Basidiomycota</taxon>
        <taxon>Ustilaginomycotina</taxon>
        <taxon>Exobasidiomycetes</taxon>
        <taxon>Microstromatales</taxon>
        <taxon>Microstromatales incertae sedis</taxon>
        <taxon>Pseudomicrostroma</taxon>
    </lineage>
</organism>
<dbReference type="GO" id="GO:0030833">
    <property type="term" value="P:regulation of actin filament polymerization"/>
    <property type="evidence" value="ECO:0007669"/>
    <property type="project" value="InterPro"/>
</dbReference>
<dbReference type="Pfam" id="PF04699">
    <property type="entry name" value="P16-Arc"/>
    <property type="match status" value="1"/>
</dbReference>
<keyword evidence="9" id="KW-1185">Reference proteome</keyword>
<evidence type="ECO:0000256" key="6">
    <source>
        <dbReference type="ARBA" id="ARBA00060329"/>
    </source>
</evidence>
<dbReference type="GO" id="GO:0044396">
    <property type="term" value="P:actin cortical patch organization"/>
    <property type="evidence" value="ECO:0007669"/>
    <property type="project" value="UniProtKB-ARBA"/>
</dbReference>
<dbReference type="InterPro" id="IPR006789">
    <property type="entry name" value="ARPC5"/>
</dbReference>
<accession>A0A316TYH4</accession>
<protein>
    <recommendedName>
        <fullName evidence="5 7">Actin-related protein 2/3 complex subunit 5</fullName>
    </recommendedName>
</protein>
<evidence type="ECO:0000256" key="7">
    <source>
        <dbReference type="RuleBase" id="RU004301"/>
    </source>
</evidence>
<dbReference type="InterPro" id="IPR036743">
    <property type="entry name" value="ARPC5_sf"/>
</dbReference>
<dbReference type="RefSeq" id="XP_025345499.1">
    <property type="nucleotide sequence ID" value="XM_025494565.1"/>
</dbReference>
<comment type="function">
    <text evidence="7">Functions as component of the Arp2/3 complex which is involved in regulation of actin polymerization and together with an activating nucleation-promoting factor (NPF) mediates the formation of branched actin networks. Arp2/3 complex plays a critical role in the control of cell morphogenesis via the modulation of cell polarity development.</text>
</comment>
<comment type="similarity">
    <text evidence="2 7">Belongs to the ARPC5 family.</text>
</comment>
<name>A0A316TYH4_9BASI</name>
<evidence type="ECO:0000313" key="9">
    <source>
        <dbReference type="Proteomes" id="UP000245942"/>
    </source>
</evidence>
<evidence type="ECO:0000256" key="3">
    <source>
        <dbReference type="ARBA" id="ARBA00022490"/>
    </source>
</evidence>
<dbReference type="EMBL" id="KZ819337">
    <property type="protein sequence ID" value="PWN18339.1"/>
    <property type="molecule type" value="Genomic_DNA"/>
</dbReference>
<dbReference type="GO" id="GO:0034314">
    <property type="term" value="P:Arp2/3 complex-mediated actin nucleation"/>
    <property type="evidence" value="ECO:0007669"/>
    <property type="project" value="InterPro"/>
</dbReference>
<reference evidence="8 9" key="1">
    <citation type="journal article" date="2018" name="Mol. Biol. Evol.">
        <title>Broad Genomic Sampling Reveals a Smut Pathogenic Ancestry of the Fungal Clade Ustilaginomycotina.</title>
        <authorList>
            <person name="Kijpornyongpan T."/>
            <person name="Mondo S.J."/>
            <person name="Barry K."/>
            <person name="Sandor L."/>
            <person name="Lee J."/>
            <person name="Lipzen A."/>
            <person name="Pangilinan J."/>
            <person name="LaButti K."/>
            <person name="Hainaut M."/>
            <person name="Henrissat B."/>
            <person name="Grigoriev I.V."/>
            <person name="Spatafora J.W."/>
            <person name="Aime M.C."/>
        </authorList>
    </citation>
    <scope>NUCLEOTIDE SEQUENCE [LARGE SCALE GENOMIC DNA]</scope>
    <source>
        <strain evidence="8 9">MCA 4718</strain>
    </source>
</reference>
<dbReference type="STRING" id="1684307.A0A316TYH4"/>
<evidence type="ECO:0000256" key="4">
    <source>
        <dbReference type="ARBA" id="ARBA00023212"/>
    </source>
</evidence>
<evidence type="ECO:0000313" key="8">
    <source>
        <dbReference type="EMBL" id="PWN18339.1"/>
    </source>
</evidence>
<evidence type="ECO:0000256" key="1">
    <source>
        <dbReference type="ARBA" id="ARBA00004245"/>
    </source>
</evidence>
<keyword evidence="4 7" id="KW-0206">Cytoskeleton</keyword>